<protein>
    <submittedName>
        <fullName evidence="5">GntR family transcriptional regulator</fullName>
    </submittedName>
</protein>
<dbReference type="GO" id="GO:0003677">
    <property type="term" value="F:DNA binding"/>
    <property type="evidence" value="ECO:0007669"/>
    <property type="project" value="UniProtKB-KW"/>
</dbReference>
<dbReference type="Proteomes" id="UP000309170">
    <property type="component" value="Unassembled WGS sequence"/>
</dbReference>
<dbReference type="PROSITE" id="PS50949">
    <property type="entry name" value="HTH_GNTR"/>
    <property type="match status" value="1"/>
</dbReference>
<evidence type="ECO:0000259" key="4">
    <source>
        <dbReference type="PROSITE" id="PS50949"/>
    </source>
</evidence>
<accession>A0A9X9ESU4</accession>
<dbReference type="Pfam" id="PF00392">
    <property type="entry name" value="GntR"/>
    <property type="match status" value="1"/>
</dbReference>
<dbReference type="InterPro" id="IPR036388">
    <property type="entry name" value="WH-like_DNA-bd_sf"/>
</dbReference>
<evidence type="ECO:0000313" key="5">
    <source>
        <dbReference type="EMBL" id="TKH12368.1"/>
    </source>
</evidence>
<dbReference type="Gene3D" id="1.10.10.10">
    <property type="entry name" value="Winged helix-like DNA-binding domain superfamily/Winged helix DNA-binding domain"/>
    <property type="match status" value="1"/>
</dbReference>
<organism evidence="5 6">
    <name type="scientific">Peribacillus simplex</name>
    <dbReference type="NCBI Taxonomy" id="1478"/>
    <lineage>
        <taxon>Bacteria</taxon>
        <taxon>Bacillati</taxon>
        <taxon>Bacillota</taxon>
        <taxon>Bacilli</taxon>
        <taxon>Bacillales</taxon>
        <taxon>Bacillaceae</taxon>
        <taxon>Peribacillus</taxon>
    </lineage>
</organism>
<evidence type="ECO:0000313" key="6">
    <source>
        <dbReference type="Proteomes" id="UP000309170"/>
    </source>
</evidence>
<dbReference type="PANTHER" id="PTHR43537">
    <property type="entry name" value="TRANSCRIPTIONAL REGULATOR, GNTR FAMILY"/>
    <property type="match status" value="1"/>
</dbReference>
<dbReference type="InterPro" id="IPR036390">
    <property type="entry name" value="WH_DNA-bd_sf"/>
</dbReference>
<dbReference type="PANTHER" id="PTHR43537:SF5">
    <property type="entry name" value="UXU OPERON TRANSCRIPTIONAL REGULATOR"/>
    <property type="match status" value="1"/>
</dbReference>
<reference evidence="5 6" key="1">
    <citation type="journal article" date="2019" name="Environ. Microbiol.">
        <title>An active ?-lactamase is a part of an orchestrated cell wall stress resistance network of Bacillus subtilis and related rhizosphere species.</title>
        <authorList>
            <person name="Bucher T."/>
            <person name="Keren-Paz A."/>
            <person name="Hausser J."/>
            <person name="Olender T."/>
            <person name="Cytryn E."/>
            <person name="Kolodkin-Gal I."/>
        </authorList>
    </citation>
    <scope>NUCLEOTIDE SEQUENCE [LARGE SCALE GENOMIC DNA]</scope>
    <source>
        <strain evidence="5 6">I4</strain>
    </source>
</reference>
<evidence type="ECO:0000256" key="1">
    <source>
        <dbReference type="ARBA" id="ARBA00023015"/>
    </source>
</evidence>
<dbReference type="InterPro" id="IPR000524">
    <property type="entry name" value="Tscrpt_reg_HTH_GntR"/>
</dbReference>
<gene>
    <name evidence="5" type="ORF">FC678_09680</name>
</gene>
<keyword evidence="2" id="KW-0238">DNA-binding</keyword>
<dbReference type="AlphaFoldDB" id="A0A9X9ESU4"/>
<evidence type="ECO:0000256" key="2">
    <source>
        <dbReference type="ARBA" id="ARBA00023125"/>
    </source>
</evidence>
<keyword evidence="3" id="KW-0804">Transcription</keyword>
<dbReference type="GO" id="GO:0003700">
    <property type="term" value="F:DNA-binding transcription factor activity"/>
    <property type="evidence" value="ECO:0007669"/>
    <property type="project" value="InterPro"/>
</dbReference>
<dbReference type="SUPFAM" id="SSF46785">
    <property type="entry name" value="Winged helix' DNA-binding domain"/>
    <property type="match status" value="1"/>
</dbReference>
<dbReference type="CDD" id="cd07377">
    <property type="entry name" value="WHTH_GntR"/>
    <property type="match status" value="1"/>
</dbReference>
<proteinExistence type="predicted"/>
<keyword evidence="1" id="KW-0805">Transcription regulation</keyword>
<dbReference type="RefSeq" id="WP_137023541.1">
    <property type="nucleotide sequence ID" value="NZ_SZNT01000117.1"/>
</dbReference>
<sequence length="81" mass="9702">METNHYQYSTEQIEHYSSMLFWEAIFFVIKNAIIEGIFLPRDRLTEDDIAKQFNCSRTPVREALRKLEQENARKLFDTKSV</sequence>
<dbReference type="EMBL" id="SZNT01000117">
    <property type="protein sequence ID" value="TKH12368.1"/>
    <property type="molecule type" value="Genomic_DNA"/>
</dbReference>
<name>A0A9X9ESU4_9BACI</name>
<evidence type="ECO:0000256" key="3">
    <source>
        <dbReference type="ARBA" id="ARBA00023163"/>
    </source>
</evidence>
<feature type="domain" description="HTH gntR-type" evidence="4">
    <location>
        <begin position="19"/>
        <end position="81"/>
    </location>
</feature>
<comment type="caution">
    <text evidence="5">The sequence shown here is derived from an EMBL/GenBank/DDBJ whole genome shotgun (WGS) entry which is preliminary data.</text>
</comment>